<protein>
    <submittedName>
        <fullName evidence="2">Interleukin 15, like isoform X1</fullName>
    </submittedName>
</protein>
<dbReference type="Gene3D" id="1.20.1250.70">
    <property type="entry name" value="Interleukin-15/Interleukin-21"/>
    <property type="match status" value="1"/>
</dbReference>
<dbReference type="OrthoDB" id="8858214at2759"/>
<dbReference type="RefSeq" id="XP_031429147.1">
    <property type="nucleotide sequence ID" value="XM_031573287.1"/>
</dbReference>
<dbReference type="GeneID" id="116221813"/>
<reference evidence="2" key="1">
    <citation type="submission" date="2025-08" db="UniProtKB">
        <authorList>
            <consortium name="RefSeq"/>
        </authorList>
    </citation>
    <scope>IDENTIFICATION</scope>
</reference>
<dbReference type="CTD" id="494451"/>
<name>A0A6P8G115_CLUHA</name>
<evidence type="ECO:0000313" key="1">
    <source>
        <dbReference type="Proteomes" id="UP000515152"/>
    </source>
</evidence>
<accession>A0A6P8G115</accession>
<dbReference type="Proteomes" id="UP000515152">
    <property type="component" value="Chromosome 9"/>
</dbReference>
<dbReference type="SUPFAM" id="SSF47266">
    <property type="entry name" value="4-helical cytokines"/>
    <property type="match status" value="1"/>
</dbReference>
<gene>
    <name evidence="2" type="primary">il15l</name>
</gene>
<dbReference type="KEGG" id="char:116221813"/>
<keyword evidence="1" id="KW-1185">Reference proteome</keyword>
<sequence>MRKNVCIYRVVSLHSIANATGKHSKADFLCLKPPAATALLIPLEKRYYLCAMLEIPRTEPHQCHLSSALLVLNVVTMVMRQTIGQCHGTAQVVHDVQRYVLAMLTWKGVDEMSEEVWMCSCCRALDCRLYTPTVDDYKQICTLSTLNCFAEEVKVLDMEIEDRTLRVVFALRKRLKKLTLNINEKLKNKTQIQCPPCEIHTEQAAAVFLEALNSVLQYQCSADPMDT</sequence>
<evidence type="ECO:0000313" key="2">
    <source>
        <dbReference type="RefSeq" id="XP_031429147.1"/>
    </source>
</evidence>
<dbReference type="InterPro" id="IPR009079">
    <property type="entry name" value="4_helix_cytokine-like_core"/>
</dbReference>
<organism evidence="1 2">
    <name type="scientific">Clupea harengus</name>
    <name type="common">Atlantic herring</name>
    <dbReference type="NCBI Taxonomy" id="7950"/>
    <lineage>
        <taxon>Eukaryota</taxon>
        <taxon>Metazoa</taxon>
        <taxon>Chordata</taxon>
        <taxon>Craniata</taxon>
        <taxon>Vertebrata</taxon>
        <taxon>Euteleostomi</taxon>
        <taxon>Actinopterygii</taxon>
        <taxon>Neopterygii</taxon>
        <taxon>Teleostei</taxon>
        <taxon>Clupei</taxon>
        <taxon>Clupeiformes</taxon>
        <taxon>Clupeoidei</taxon>
        <taxon>Clupeidae</taxon>
        <taxon>Clupea</taxon>
    </lineage>
</organism>
<dbReference type="AlphaFoldDB" id="A0A6P8G115"/>
<proteinExistence type="predicted"/>